<proteinExistence type="predicted"/>
<name>A0AAX0Q8V2_9EURY</name>
<evidence type="ECO:0000313" key="1">
    <source>
        <dbReference type="EMBL" id="PAV09929.1"/>
    </source>
</evidence>
<evidence type="ECO:0000313" key="2">
    <source>
        <dbReference type="Proteomes" id="UP000243820"/>
    </source>
</evidence>
<accession>A0AAX0Q8V2</accession>
<dbReference type="EMBL" id="LMVO01000004">
    <property type="protein sequence ID" value="PAV09929.1"/>
    <property type="molecule type" value="Genomic_DNA"/>
</dbReference>
<dbReference type="AlphaFoldDB" id="A0AAX0Q8V2"/>
<keyword evidence="2" id="KW-1185">Reference proteome</keyword>
<sequence>MCPLERDSVWKEFAGCGHMRNPPRIISGILGPFPETFPPMKFCSFFANQRFGCKSIDLVARQSLAQLWASLAAHPASAKIAGYAVDPPPLMDLKVPASTRE</sequence>
<gene>
    <name evidence="1" type="ORF">ASJ83_05495</name>
</gene>
<protein>
    <submittedName>
        <fullName evidence="1">Uncharacterized protein</fullName>
    </submittedName>
</protein>
<dbReference type="Proteomes" id="UP000243820">
    <property type="component" value="Unassembled WGS sequence"/>
</dbReference>
<organism evidence="1 2">
    <name type="scientific">Methanocorpusculum parvum</name>
    <dbReference type="NCBI Taxonomy" id="2193"/>
    <lineage>
        <taxon>Archaea</taxon>
        <taxon>Methanobacteriati</taxon>
        <taxon>Methanobacteriota</taxon>
        <taxon>Stenosarchaea group</taxon>
        <taxon>Methanomicrobia</taxon>
        <taxon>Methanomicrobiales</taxon>
        <taxon>Methanocorpusculaceae</taxon>
        <taxon>Methanocorpusculum</taxon>
    </lineage>
</organism>
<reference evidence="1 2" key="1">
    <citation type="journal article" date="2017" name="BMC Genomics">
        <title>Genomic analysis of methanogenic archaea reveals a shift towards energy conservation.</title>
        <authorList>
            <person name="Gilmore S.P."/>
            <person name="Henske J.K."/>
            <person name="Sexton J.A."/>
            <person name="Solomon K.V."/>
            <person name="Seppala S."/>
            <person name="Yoo J.I."/>
            <person name="Huyett L.M."/>
            <person name="Pressman A."/>
            <person name="Cogan J.Z."/>
            <person name="Kivenson V."/>
            <person name="Peng X."/>
            <person name="Tan Y."/>
            <person name="Valentine D.L."/>
            <person name="O'Malley M.A."/>
        </authorList>
    </citation>
    <scope>NUCLEOTIDE SEQUENCE [LARGE SCALE GENOMIC DNA]</scope>
    <source>
        <strain evidence="1 2">XII</strain>
    </source>
</reference>
<comment type="caution">
    <text evidence="1">The sequence shown here is derived from an EMBL/GenBank/DDBJ whole genome shotgun (WGS) entry which is preliminary data.</text>
</comment>